<dbReference type="Proteomes" id="UP000784435">
    <property type="component" value="Unassembled WGS sequence"/>
</dbReference>
<reference evidence="2" key="2">
    <citation type="submission" date="2021-09" db="EMBL/GenBank/DDBJ databases">
        <authorList>
            <person name="Gilroy R."/>
        </authorList>
    </citation>
    <scope>NUCLEOTIDE SEQUENCE</scope>
    <source>
        <strain evidence="2">ChiGjej5B5-7349</strain>
    </source>
</reference>
<dbReference type="InterPro" id="IPR036390">
    <property type="entry name" value="WH_DNA-bd_sf"/>
</dbReference>
<comment type="caution">
    <text evidence="2">The sequence shown here is derived from an EMBL/GenBank/DDBJ whole genome shotgun (WGS) entry which is preliminary data.</text>
</comment>
<evidence type="ECO:0000313" key="3">
    <source>
        <dbReference type="Proteomes" id="UP000784435"/>
    </source>
</evidence>
<dbReference type="GO" id="GO:0003700">
    <property type="term" value="F:DNA-binding transcription factor activity"/>
    <property type="evidence" value="ECO:0007669"/>
    <property type="project" value="InterPro"/>
</dbReference>
<accession>A0A921MFJ2</accession>
<reference evidence="2" key="1">
    <citation type="journal article" date="2021" name="PeerJ">
        <title>Extensive microbial diversity within the chicken gut microbiome revealed by metagenomics and culture.</title>
        <authorList>
            <person name="Gilroy R."/>
            <person name="Ravi A."/>
            <person name="Getino M."/>
            <person name="Pursley I."/>
            <person name="Horton D.L."/>
            <person name="Alikhan N.F."/>
            <person name="Baker D."/>
            <person name="Gharbi K."/>
            <person name="Hall N."/>
            <person name="Watson M."/>
            <person name="Adriaenssens E.M."/>
            <person name="Foster-Nyarko E."/>
            <person name="Jarju S."/>
            <person name="Secka A."/>
            <person name="Antonio M."/>
            <person name="Oren A."/>
            <person name="Chaudhuri R.R."/>
            <person name="La Ragione R."/>
            <person name="Hildebrand F."/>
            <person name="Pallen M.J."/>
        </authorList>
    </citation>
    <scope>NUCLEOTIDE SEQUENCE</scope>
    <source>
        <strain evidence="2">ChiGjej5B5-7349</strain>
    </source>
</reference>
<dbReference type="EMBL" id="DYUK01000250">
    <property type="protein sequence ID" value="HJG81035.1"/>
    <property type="molecule type" value="Genomic_DNA"/>
</dbReference>
<sequence>MYDLHRMRLLRELAHRGTLAAVARALDLSPSAVSQQLSLLAREVGE</sequence>
<dbReference type="AlphaFoldDB" id="A0A921MFJ2"/>
<dbReference type="Pfam" id="PF00126">
    <property type="entry name" value="HTH_1"/>
    <property type="match status" value="1"/>
</dbReference>
<feature type="non-terminal residue" evidence="2">
    <location>
        <position position="46"/>
    </location>
</feature>
<feature type="domain" description="HTH lysR-type" evidence="1">
    <location>
        <begin position="1"/>
        <end position="46"/>
    </location>
</feature>
<gene>
    <name evidence="2" type="ORF">K8V08_11560</name>
</gene>
<dbReference type="InterPro" id="IPR036388">
    <property type="entry name" value="WH-like_DNA-bd_sf"/>
</dbReference>
<organism evidence="2 3">
    <name type="scientific">Brevibacterium senegalense</name>
    <dbReference type="NCBI Taxonomy" id="1033736"/>
    <lineage>
        <taxon>Bacteria</taxon>
        <taxon>Bacillati</taxon>
        <taxon>Actinomycetota</taxon>
        <taxon>Actinomycetes</taxon>
        <taxon>Micrococcales</taxon>
        <taxon>Brevibacteriaceae</taxon>
        <taxon>Brevibacterium</taxon>
    </lineage>
</organism>
<evidence type="ECO:0000259" key="1">
    <source>
        <dbReference type="PROSITE" id="PS50931"/>
    </source>
</evidence>
<dbReference type="InterPro" id="IPR000847">
    <property type="entry name" value="LysR_HTH_N"/>
</dbReference>
<name>A0A921MFJ2_9MICO</name>
<proteinExistence type="predicted"/>
<evidence type="ECO:0000313" key="2">
    <source>
        <dbReference type="EMBL" id="HJG81035.1"/>
    </source>
</evidence>
<dbReference type="PROSITE" id="PS50931">
    <property type="entry name" value="HTH_LYSR"/>
    <property type="match status" value="1"/>
</dbReference>
<protein>
    <submittedName>
        <fullName evidence="2">LysR family transcriptional regulator</fullName>
    </submittedName>
</protein>
<dbReference type="Gene3D" id="1.10.10.10">
    <property type="entry name" value="Winged helix-like DNA-binding domain superfamily/Winged helix DNA-binding domain"/>
    <property type="match status" value="1"/>
</dbReference>
<dbReference type="SUPFAM" id="SSF46785">
    <property type="entry name" value="Winged helix' DNA-binding domain"/>
    <property type="match status" value="1"/>
</dbReference>